<comment type="caution">
    <text evidence="6">The sequence shown here is derived from an EMBL/GenBank/DDBJ whole genome shotgun (WGS) entry which is preliminary data.</text>
</comment>
<comment type="similarity">
    <text evidence="1">Belongs to the zinc-containing alcohol dehydrogenase family.</text>
</comment>
<evidence type="ECO:0000313" key="6">
    <source>
        <dbReference type="EMBL" id="KDN59980.1"/>
    </source>
</evidence>
<dbReference type="Gene3D" id="3.90.180.10">
    <property type="entry name" value="Medium-chain alcohol dehydrogenases, catalytic domain"/>
    <property type="match status" value="1"/>
</dbReference>
<keyword evidence="2" id="KW-0547">Nucleotide-binding</keyword>
<keyword evidence="3" id="KW-0521">NADP</keyword>
<dbReference type="PANTHER" id="PTHR45348">
    <property type="entry name" value="HYPOTHETICAL OXIDOREDUCTASE (EUROFUNG)"/>
    <property type="match status" value="1"/>
</dbReference>
<gene>
    <name evidence="6" type="ORF">CSUB01_11648</name>
</gene>
<evidence type="ECO:0000313" key="7">
    <source>
        <dbReference type="Proteomes" id="UP000027238"/>
    </source>
</evidence>
<proteinExistence type="inferred from homology"/>
<dbReference type="InterPro" id="IPR047122">
    <property type="entry name" value="Trans-enoyl_RdTase-like"/>
</dbReference>
<dbReference type="CDD" id="cd08249">
    <property type="entry name" value="enoyl_reductase_like"/>
    <property type="match status" value="1"/>
</dbReference>
<reference evidence="7" key="1">
    <citation type="journal article" date="2014" name="Genome Announc.">
        <title>Draft genome sequence of Colletotrichum sublineola, a destructive pathogen of cultivated sorghum.</title>
        <authorList>
            <person name="Baroncelli R."/>
            <person name="Sanz-Martin J.M."/>
            <person name="Rech G.E."/>
            <person name="Sukno S.A."/>
            <person name="Thon M.R."/>
        </authorList>
    </citation>
    <scope>NUCLEOTIDE SEQUENCE [LARGE SCALE GENOMIC DNA]</scope>
    <source>
        <strain evidence="7">TX430BB</strain>
    </source>
</reference>
<evidence type="ECO:0000256" key="4">
    <source>
        <dbReference type="ARBA" id="ARBA00023002"/>
    </source>
</evidence>
<dbReference type="GO" id="GO:0000166">
    <property type="term" value="F:nucleotide binding"/>
    <property type="evidence" value="ECO:0007669"/>
    <property type="project" value="UniProtKB-KW"/>
</dbReference>
<dbReference type="SUPFAM" id="SSF50129">
    <property type="entry name" value="GroES-like"/>
    <property type="match status" value="1"/>
</dbReference>
<dbReference type="InterPro" id="IPR011032">
    <property type="entry name" value="GroES-like_sf"/>
</dbReference>
<dbReference type="SMART" id="SM00829">
    <property type="entry name" value="PKS_ER"/>
    <property type="match status" value="1"/>
</dbReference>
<dbReference type="SUPFAM" id="SSF51735">
    <property type="entry name" value="NAD(P)-binding Rossmann-fold domains"/>
    <property type="match status" value="1"/>
</dbReference>
<dbReference type="GO" id="GO:0016651">
    <property type="term" value="F:oxidoreductase activity, acting on NAD(P)H"/>
    <property type="evidence" value="ECO:0007669"/>
    <property type="project" value="InterPro"/>
</dbReference>
<protein>
    <recommendedName>
        <fullName evidence="5">Enoyl reductase (ER) domain-containing protein</fullName>
    </recommendedName>
</protein>
<dbReference type="Pfam" id="PF08240">
    <property type="entry name" value="ADH_N"/>
    <property type="match status" value="1"/>
</dbReference>
<dbReference type="InterPro" id="IPR020843">
    <property type="entry name" value="ER"/>
</dbReference>
<dbReference type="OrthoDB" id="48317at2759"/>
<evidence type="ECO:0000256" key="3">
    <source>
        <dbReference type="ARBA" id="ARBA00022857"/>
    </source>
</evidence>
<dbReference type="eggNOG" id="KOG1198">
    <property type="taxonomic scope" value="Eukaryota"/>
</dbReference>
<dbReference type="InterPro" id="IPR036291">
    <property type="entry name" value="NAD(P)-bd_dom_sf"/>
</dbReference>
<evidence type="ECO:0000256" key="2">
    <source>
        <dbReference type="ARBA" id="ARBA00022741"/>
    </source>
</evidence>
<dbReference type="OMA" id="DYKMHER"/>
<dbReference type="InterPro" id="IPR013154">
    <property type="entry name" value="ADH-like_N"/>
</dbReference>
<dbReference type="EMBL" id="JMSE01001562">
    <property type="protein sequence ID" value="KDN59980.1"/>
    <property type="molecule type" value="Genomic_DNA"/>
</dbReference>
<evidence type="ECO:0000259" key="5">
    <source>
        <dbReference type="SMART" id="SM00829"/>
    </source>
</evidence>
<sequence>MHIPATRTAVVQGSDKCLMIDHNVAMPHPRPNELLVQVKAVAINPCDHKMYERFPCPGAVDGCDFAGVVVGLGSDVTDFKVGDKVCGAVHGSNPSRPESGSFAEYTISESEFTLKLPPNMSFREAMGLGTTGLSTVGMAIYKGLMLPGSLMEPAEKPRTVLVHGASSSVGTMSLQLLRLNFNLVKKYGAEEVFDYNDPDCGKKIKLYTLNTLSYIIDPFTDLKSVALCYEAMGRAGGHYACLEMYPDYALERRSIKVFFVMGMALLGHRLELDYGYQRDEDPELRAFGISLYKDLQKLLDRGRLRPHPIRELEGGFEGILKGVDMLKNKEVSGQKLVIALEKP</sequence>
<dbReference type="HOGENOM" id="CLU_026673_16_1_1"/>
<dbReference type="Gene3D" id="3.40.50.720">
    <property type="entry name" value="NAD(P)-binding Rossmann-like Domain"/>
    <property type="match status" value="1"/>
</dbReference>
<name>A0A066X1T1_COLSU</name>
<feature type="domain" description="Enoyl reductase (ER)" evidence="5">
    <location>
        <begin position="13"/>
        <end position="338"/>
    </location>
</feature>
<keyword evidence="7" id="KW-1185">Reference proteome</keyword>
<keyword evidence="4" id="KW-0560">Oxidoreductase</keyword>
<accession>A0A066X1T1</accession>
<dbReference type="AlphaFoldDB" id="A0A066X1T1"/>
<dbReference type="Proteomes" id="UP000027238">
    <property type="component" value="Unassembled WGS sequence"/>
</dbReference>
<dbReference type="STRING" id="1173701.A0A066X1T1"/>
<evidence type="ECO:0000256" key="1">
    <source>
        <dbReference type="ARBA" id="ARBA00008072"/>
    </source>
</evidence>
<dbReference type="PANTHER" id="PTHR45348:SF1">
    <property type="entry name" value="TRANS-ENOYL REDUCTASE STHE"/>
    <property type="match status" value="1"/>
</dbReference>
<organism evidence="6 7">
    <name type="scientific">Colletotrichum sublineola</name>
    <name type="common">Sorghum anthracnose fungus</name>
    <dbReference type="NCBI Taxonomy" id="1173701"/>
    <lineage>
        <taxon>Eukaryota</taxon>
        <taxon>Fungi</taxon>
        <taxon>Dikarya</taxon>
        <taxon>Ascomycota</taxon>
        <taxon>Pezizomycotina</taxon>
        <taxon>Sordariomycetes</taxon>
        <taxon>Hypocreomycetidae</taxon>
        <taxon>Glomerellales</taxon>
        <taxon>Glomerellaceae</taxon>
        <taxon>Colletotrichum</taxon>
        <taxon>Colletotrichum graminicola species complex</taxon>
    </lineage>
</organism>